<feature type="transmembrane region" description="Helical" evidence="1">
    <location>
        <begin position="6"/>
        <end position="28"/>
    </location>
</feature>
<dbReference type="SUPFAM" id="SSF103481">
    <property type="entry name" value="Multidrug resistance efflux transporter EmrE"/>
    <property type="match status" value="1"/>
</dbReference>
<dbReference type="Proteomes" id="UP000034956">
    <property type="component" value="Unassembled WGS sequence"/>
</dbReference>
<evidence type="ECO:0000313" key="4">
    <source>
        <dbReference type="Proteomes" id="UP000034956"/>
    </source>
</evidence>
<evidence type="ECO:0000259" key="2">
    <source>
        <dbReference type="Pfam" id="PF00892"/>
    </source>
</evidence>
<name>A0A0G1X9P2_9BACT</name>
<organism evidence="3 4">
    <name type="scientific">Candidatus Jorgensenbacteria bacterium GW2011_GWA1_48_11</name>
    <dbReference type="NCBI Taxonomy" id="1618660"/>
    <lineage>
        <taxon>Bacteria</taxon>
        <taxon>Candidatus Joergenseniibacteriota</taxon>
    </lineage>
</organism>
<feature type="transmembrane region" description="Helical" evidence="1">
    <location>
        <begin position="274"/>
        <end position="290"/>
    </location>
</feature>
<sequence>MERDLISMTSSIFAWLASLMYGLEAITGKLTSKHVIQNPYLFNFFWAFFILILTIPVALINGVTVPAHWGYIIIASFFYALSGVLYVLALYKLDVSVIAPLFSFRTAMAVILGALFLGEVLLTRQYVLIGIIFVFGIFVSIDEKSALRSFFTRGTAIALFAMLALVLMAIFIKKAVAETSFWDTSLWMVVLGQVWLLPTIPLFKKDLLTTKTKQYLITFATSAMGVVGTLAANKAYAVNVSLASTIISLPFSMVIAFLFSVFSPQLLEKHTLKVYAIRFVSAAVMIFAALKL</sequence>
<keyword evidence="1" id="KW-0472">Membrane</keyword>
<evidence type="ECO:0000313" key="3">
    <source>
        <dbReference type="EMBL" id="KKU91065.1"/>
    </source>
</evidence>
<feature type="domain" description="EamA" evidence="2">
    <location>
        <begin position="11"/>
        <end position="137"/>
    </location>
</feature>
<feature type="transmembrane region" description="Helical" evidence="1">
    <location>
        <begin position="215"/>
        <end position="236"/>
    </location>
</feature>
<keyword evidence="1" id="KW-1133">Transmembrane helix</keyword>
<dbReference type="InterPro" id="IPR000620">
    <property type="entry name" value="EamA_dom"/>
</dbReference>
<feature type="transmembrane region" description="Helical" evidence="1">
    <location>
        <begin position="40"/>
        <end position="63"/>
    </location>
</feature>
<dbReference type="InterPro" id="IPR037185">
    <property type="entry name" value="EmrE-like"/>
</dbReference>
<feature type="transmembrane region" description="Helical" evidence="1">
    <location>
        <begin position="123"/>
        <end position="141"/>
    </location>
</feature>
<dbReference type="Pfam" id="PF00892">
    <property type="entry name" value="EamA"/>
    <property type="match status" value="1"/>
</dbReference>
<reference evidence="3 4" key="1">
    <citation type="journal article" date="2015" name="Nature">
        <title>rRNA introns, odd ribosomes, and small enigmatic genomes across a large radiation of phyla.</title>
        <authorList>
            <person name="Brown C.T."/>
            <person name="Hug L.A."/>
            <person name="Thomas B.C."/>
            <person name="Sharon I."/>
            <person name="Castelle C.J."/>
            <person name="Singh A."/>
            <person name="Wilkins M.J."/>
            <person name="Williams K.H."/>
            <person name="Banfield J.F."/>
        </authorList>
    </citation>
    <scope>NUCLEOTIDE SEQUENCE [LARGE SCALE GENOMIC DNA]</scope>
</reference>
<feature type="transmembrane region" description="Helical" evidence="1">
    <location>
        <begin position="98"/>
        <end position="117"/>
    </location>
</feature>
<protein>
    <recommendedName>
        <fullName evidence="2">EamA domain-containing protein</fullName>
    </recommendedName>
</protein>
<comment type="caution">
    <text evidence="3">The sequence shown here is derived from an EMBL/GenBank/DDBJ whole genome shotgun (WGS) entry which is preliminary data.</text>
</comment>
<dbReference type="AlphaFoldDB" id="A0A0G1X9P2"/>
<proteinExistence type="predicted"/>
<keyword evidence="1" id="KW-0812">Transmembrane</keyword>
<feature type="transmembrane region" description="Helical" evidence="1">
    <location>
        <begin position="184"/>
        <end position="203"/>
    </location>
</feature>
<dbReference type="EMBL" id="LCPF01000004">
    <property type="protein sequence ID" value="KKU91065.1"/>
    <property type="molecule type" value="Genomic_DNA"/>
</dbReference>
<dbReference type="Gene3D" id="1.10.3730.20">
    <property type="match status" value="1"/>
</dbReference>
<dbReference type="GO" id="GO:0016020">
    <property type="term" value="C:membrane"/>
    <property type="evidence" value="ECO:0007669"/>
    <property type="project" value="InterPro"/>
</dbReference>
<feature type="transmembrane region" description="Helical" evidence="1">
    <location>
        <begin position="69"/>
        <end position="91"/>
    </location>
</feature>
<evidence type="ECO:0000256" key="1">
    <source>
        <dbReference type="SAM" id="Phobius"/>
    </source>
</evidence>
<feature type="transmembrane region" description="Helical" evidence="1">
    <location>
        <begin position="242"/>
        <end position="262"/>
    </location>
</feature>
<accession>A0A0G1X9P2</accession>
<feature type="transmembrane region" description="Helical" evidence="1">
    <location>
        <begin position="150"/>
        <end position="172"/>
    </location>
</feature>
<gene>
    <name evidence="3" type="ORF">UY23_C0004G0010</name>
</gene>